<dbReference type="Pfam" id="PF13377">
    <property type="entry name" value="Peripla_BP_3"/>
    <property type="match status" value="1"/>
</dbReference>
<evidence type="ECO:0000256" key="1">
    <source>
        <dbReference type="ARBA" id="ARBA00022491"/>
    </source>
</evidence>
<dbReference type="Gene3D" id="3.40.50.2300">
    <property type="match status" value="2"/>
</dbReference>
<dbReference type="PANTHER" id="PTHR30146">
    <property type="entry name" value="LACI-RELATED TRANSCRIPTIONAL REPRESSOR"/>
    <property type="match status" value="1"/>
</dbReference>
<dbReference type="Proteomes" id="UP000619534">
    <property type="component" value="Unassembled WGS sequence"/>
</dbReference>
<dbReference type="EMBL" id="BMCJ01000001">
    <property type="protein sequence ID" value="GGC75318.1"/>
    <property type="molecule type" value="Genomic_DNA"/>
</dbReference>
<gene>
    <name evidence="6" type="ORF">GCM10007216_02390</name>
</gene>
<comment type="caution">
    <text evidence="6">The sequence shown here is derived from an EMBL/GenBank/DDBJ whole genome shotgun (WGS) entry which is preliminary data.</text>
</comment>
<dbReference type="PANTHER" id="PTHR30146:SF148">
    <property type="entry name" value="HTH-TYPE TRANSCRIPTIONAL REPRESSOR PURR-RELATED"/>
    <property type="match status" value="1"/>
</dbReference>
<dbReference type="CDD" id="cd19977">
    <property type="entry name" value="PBP1_EndR-like"/>
    <property type="match status" value="1"/>
</dbReference>
<evidence type="ECO:0000313" key="7">
    <source>
        <dbReference type="Proteomes" id="UP000619534"/>
    </source>
</evidence>
<name>A0ABQ1NFA0_9BACI</name>
<dbReference type="Pfam" id="PF00356">
    <property type="entry name" value="LacI"/>
    <property type="match status" value="1"/>
</dbReference>
<keyword evidence="2" id="KW-0805">Transcription regulation</keyword>
<evidence type="ECO:0000256" key="3">
    <source>
        <dbReference type="ARBA" id="ARBA00023125"/>
    </source>
</evidence>
<dbReference type="CDD" id="cd01392">
    <property type="entry name" value="HTH_LacI"/>
    <property type="match status" value="1"/>
</dbReference>
<sequence>MKSVTIGDVASHANVSKSTVSQYLNKRYDYMGEKTKERIEKAIKELGYHPNIVARSLKQKSTKTIGIIVANILHNFSTEVSRAIEDACNEQGFHLIVCNADDEPEKEKNYIEMLRAKQVDGIIIFPTGGNKELYRKMLDEKYPVIFVDRSVEDVPITSITLDNRKATRLAVQHFIDRGYKRIGIITTSIIRDITPRVERIKGYRETIQDNSLQVEEAYVKSLEIEHIQDGLEEMLSLDEPPEAILAGNDLALIEILKYVKEKRLEIPDDLAVIGIDDVSFASFYTPTLTTVAQPTFEMGKKAADILLSNILDKKAEGSLSEYCFEPKLIVRDSVGYGSDAKGRDTV</sequence>
<dbReference type="SUPFAM" id="SSF47413">
    <property type="entry name" value="lambda repressor-like DNA-binding domains"/>
    <property type="match status" value="1"/>
</dbReference>
<dbReference type="InterPro" id="IPR046335">
    <property type="entry name" value="LacI/GalR-like_sensor"/>
</dbReference>
<keyword evidence="4" id="KW-0804">Transcription</keyword>
<dbReference type="RefSeq" id="WP_062444549.1">
    <property type="nucleotide sequence ID" value="NZ_BMCJ01000001.1"/>
</dbReference>
<dbReference type="InterPro" id="IPR000843">
    <property type="entry name" value="HTH_LacI"/>
</dbReference>
<dbReference type="PROSITE" id="PS50932">
    <property type="entry name" value="HTH_LACI_2"/>
    <property type="match status" value="1"/>
</dbReference>
<reference evidence="7" key="1">
    <citation type="journal article" date="2019" name="Int. J. Syst. Evol. Microbiol.">
        <title>The Global Catalogue of Microorganisms (GCM) 10K type strain sequencing project: providing services to taxonomists for standard genome sequencing and annotation.</title>
        <authorList>
            <consortium name="The Broad Institute Genomics Platform"/>
            <consortium name="The Broad Institute Genome Sequencing Center for Infectious Disease"/>
            <person name="Wu L."/>
            <person name="Ma J."/>
        </authorList>
    </citation>
    <scope>NUCLEOTIDE SEQUENCE [LARGE SCALE GENOMIC DNA]</scope>
    <source>
        <strain evidence="7">CCM 7282</strain>
    </source>
</reference>
<dbReference type="SMART" id="SM00354">
    <property type="entry name" value="HTH_LACI"/>
    <property type="match status" value="1"/>
</dbReference>
<dbReference type="PROSITE" id="PS00356">
    <property type="entry name" value="HTH_LACI_1"/>
    <property type="match status" value="1"/>
</dbReference>
<evidence type="ECO:0000259" key="5">
    <source>
        <dbReference type="PROSITE" id="PS50932"/>
    </source>
</evidence>
<dbReference type="InterPro" id="IPR028082">
    <property type="entry name" value="Peripla_BP_I"/>
</dbReference>
<dbReference type="Gene3D" id="1.10.260.40">
    <property type="entry name" value="lambda repressor-like DNA-binding domains"/>
    <property type="match status" value="1"/>
</dbReference>
<dbReference type="InterPro" id="IPR010982">
    <property type="entry name" value="Lambda_DNA-bd_dom_sf"/>
</dbReference>
<keyword evidence="7" id="KW-1185">Reference proteome</keyword>
<protein>
    <submittedName>
        <fullName evidence="6">LacI family transcriptional regulator</fullName>
    </submittedName>
</protein>
<accession>A0ABQ1NFA0</accession>
<proteinExistence type="predicted"/>
<dbReference type="SUPFAM" id="SSF53822">
    <property type="entry name" value="Periplasmic binding protein-like I"/>
    <property type="match status" value="1"/>
</dbReference>
<evidence type="ECO:0000256" key="4">
    <source>
        <dbReference type="ARBA" id="ARBA00023163"/>
    </source>
</evidence>
<evidence type="ECO:0000313" key="6">
    <source>
        <dbReference type="EMBL" id="GGC75318.1"/>
    </source>
</evidence>
<keyword evidence="3" id="KW-0238">DNA-binding</keyword>
<keyword evidence="1" id="KW-0678">Repressor</keyword>
<organism evidence="6 7">
    <name type="scientific">Thalassobacillus devorans</name>
    <dbReference type="NCBI Taxonomy" id="279813"/>
    <lineage>
        <taxon>Bacteria</taxon>
        <taxon>Bacillati</taxon>
        <taxon>Bacillota</taxon>
        <taxon>Bacilli</taxon>
        <taxon>Bacillales</taxon>
        <taxon>Bacillaceae</taxon>
        <taxon>Thalassobacillus</taxon>
    </lineage>
</organism>
<feature type="domain" description="HTH lacI-type" evidence="5">
    <location>
        <begin position="4"/>
        <end position="59"/>
    </location>
</feature>
<evidence type="ECO:0000256" key="2">
    <source>
        <dbReference type="ARBA" id="ARBA00023015"/>
    </source>
</evidence>